<name>A0A9Q0DUY2_9TELE</name>
<proteinExistence type="predicted"/>
<dbReference type="EMBL" id="JANIIK010000110">
    <property type="protein sequence ID" value="KAJ3596269.1"/>
    <property type="molecule type" value="Genomic_DNA"/>
</dbReference>
<dbReference type="AlphaFoldDB" id="A0A9Q0DUY2"/>
<feature type="compositionally biased region" description="Basic and acidic residues" evidence="1">
    <location>
        <begin position="20"/>
        <end position="36"/>
    </location>
</feature>
<evidence type="ECO:0000313" key="3">
    <source>
        <dbReference type="Proteomes" id="UP001148018"/>
    </source>
</evidence>
<feature type="region of interest" description="Disordered" evidence="1">
    <location>
        <begin position="1"/>
        <end position="45"/>
    </location>
</feature>
<gene>
    <name evidence="2" type="ORF">NHX12_002678</name>
</gene>
<keyword evidence="3" id="KW-1185">Reference proteome</keyword>
<evidence type="ECO:0000256" key="1">
    <source>
        <dbReference type="SAM" id="MobiDB-lite"/>
    </source>
</evidence>
<organism evidence="2 3">
    <name type="scientific">Muraenolepis orangiensis</name>
    <name type="common">Patagonian moray cod</name>
    <dbReference type="NCBI Taxonomy" id="630683"/>
    <lineage>
        <taxon>Eukaryota</taxon>
        <taxon>Metazoa</taxon>
        <taxon>Chordata</taxon>
        <taxon>Craniata</taxon>
        <taxon>Vertebrata</taxon>
        <taxon>Euteleostomi</taxon>
        <taxon>Actinopterygii</taxon>
        <taxon>Neopterygii</taxon>
        <taxon>Teleostei</taxon>
        <taxon>Neoteleostei</taxon>
        <taxon>Acanthomorphata</taxon>
        <taxon>Zeiogadaria</taxon>
        <taxon>Gadariae</taxon>
        <taxon>Gadiformes</taxon>
        <taxon>Muraenolepidoidei</taxon>
        <taxon>Muraenolepididae</taxon>
        <taxon>Muraenolepis</taxon>
    </lineage>
</organism>
<accession>A0A9Q0DUY2</accession>
<protein>
    <submittedName>
        <fullName evidence="2">Uncharacterized protein</fullName>
    </submittedName>
</protein>
<comment type="caution">
    <text evidence="2">The sequence shown here is derived from an EMBL/GenBank/DDBJ whole genome shotgun (WGS) entry which is preliminary data.</text>
</comment>
<evidence type="ECO:0000313" key="2">
    <source>
        <dbReference type="EMBL" id="KAJ3596269.1"/>
    </source>
</evidence>
<reference evidence="2" key="1">
    <citation type="submission" date="2022-07" db="EMBL/GenBank/DDBJ databases">
        <title>Chromosome-level genome of Muraenolepis orangiensis.</title>
        <authorList>
            <person name="Kim J."/>
        </authorList>
    </citation>
    <scope>NUCLEOTIDE SEQUENCE</scope>
    <source>
        <strain evidence="2">KU_S4_2022</strain>
        <tissue evidence="2">Muscle</tissue>
    </source>
</reference>
<dbReference type="Proteomes" id="UP001148018">
    <property type="component" value="Unassembled WGS sequence"/>
</dbReference>
<sequence length="81" mass="8624">MRNQDSARGHFGTKGAGIARAERGPEDVRMSGETGEKSAVSPAPPLLTLCRYGTSPEEVTLSFVPRAFCMTGTRVVLRVSA</sequence>